<dbReference type="SUPFAM" id="SSF49299">
    <property type="entry name" value="PKD domain"/>
    <property type="match status" value="1"/>
</dbReference>
<dbReference type="NCBIfam" id="TIGR04131">
    <property type="entry name" value="Bac_Flav_CTERM"/>
    <property type="match status" value="1"/>
</dbReference>
<organism evidence="1 2">
    <name type="scientific">Ferruginibacter yonginensis</name>
    <dbReference type="NCBI Taxonomy" id="1310416"/>
    <lineage>
        <taxon>Bacteria</taxon>
        <taxon>Pseudomonadati</taxon>
        <taxon>Bacteroidota</taxon>
        <taxon>Chitinophagia</taxon>
        <taxon>Chitinophagales</taxon>
        <taxon>Chitinophagaceae</taxon>
        <taxon>Ferruginibacter</taxon>
    </lineage>
</organism>
<dbReference type="RefSeq" id="WP_379707485.1">
    <property type="nucleotide sequence ID" value="NZ_JBHSCZ010000001.1"/>
</dbReference>
<name>A0ABV8QRX5_9BACT</name>
<sequence length="660" mass="71500">MAQSACSVFGQTPPTAFPICALQIFVQDSVPICSTNDLFVPGCSGDGANYQNKNPFWYKFRCYQAGTLGFTITPNDLGDDYDWQLYDVTGLNPNEVFTNQSIVVAGNWSGTFGLTGASANGVNGIQCASFPGDNLPTFAAMPNLIVGHDYILLISHFSDSQSGYSLVFSGGTAVITDPVDPHLQSAQAPCDGTEIKIAVNKKMRCTSLAANGSDFVVTAPNGSLIVPTSAVSLQCNNGFDMDSISVFLANPLAPGTYTVTIKKGTDGNTLTTFCDVAIPENESVTFTVFPLFPTALDSITTPKCAPQTLEVVFKKKINCNTVDPAGGDFFITGPYPVTITAANTVCDANGQTNKITLQLSAPMQVGGTFLLNLRTGPDGNTITDECGVPTPDPSSTPFVVKDTVNANFTFNINYGCDKNVVSFNHDGANAVNNWLWTFTNHPNSTLQNPVVTYTNFENKTITLIVSNGVCKDTSTTTLSFANYLKAAFEVTPLICPQKPATFINNSVGQIVEWKWIMGNGSIINVKDPAPQFYVPLTSSDYNALPTLIIKNSFGCFDTTKKNIEVVYSCFIAVPSAFTPNGDGLNDFLYPLKAYRSTNLAFSIYNRFGQRVFFSTIWQNKWDGKFKGLPQDPGTYVWTLEYLDLETNRKVYQKGTSILIR</sequence>
<dbReference type="Gene3D" id="2.60.40.10">
    <property type="entry name" value="Immunoglobulins"/>
    <property type="match status" value="2"/>
</dbReference>
<dbReference type="Proteomes" id="UP001595907">
    <property type="component" value="Unassembled WGS sequence"/>
</dbReference>
<reference evidence="2" key="1">
    <citation type="journal article" date="2019" name="Int. J. Syst. Evol. Microbiol.">
        <title>The Global Catalogue of Microorganisms (GCM) 10K type strain sequencing project: providing services to taxonomists for standard genome sequencing and annotation.</title>
        <authorList>
            <consortium name="The Broad Institute Genomics Platform"/>
            <consortium name="The Broad Institute Genome Sequencing Center for Infectious Disease"/>
            <person name="Wu L."/>
            <person name="Ma J."/>
        </authorList>
    </citation>
    <scope>NUCLEOTIDE SEQUENCE [LARGE SCALE GENOMIC DNA]</scope>
    <source>
        <strain evidence="2">CECT 8289</strain>
    </source>
</reference>
<keyword evidence="2" id="KW-1185">Reference proteome</keyword>
<proteinExistence type="predicted"/>
<dbReference type="InterPro" id="IPR026341">
    <property type="entry name" value="T9SS_type_B"/>
</dbReference>
<dbReference type="Pfam" id="PF13585">
    <property type="entry name" value="CHU_C"/>
    <property type="match status" value="1"/>
</dbReference>
<evidence type="ECO:0000313" key="2">
    <source>
        <dbReference type="Proteomes" id="UP001595907"/>
    </source>
</evidence>
<dbReference type="EMBL" id="JBHSCZ010000001">
    <property type="protein sequence ID" value="MFC4262123.1"/>
    <property type="molecule type" value="Genomic_DNA"/>
</dbReference>
<accession>A0ABV8QRX5</accession>
<dbReference type="InterPro" id="IPR013783">
    <property type="entry name" value="Ig-like_fold"/>
</dbReference>
<gene>
    <name evidence="1" type="ORF">ACFOWM_04510</name>
</gene>
<protein>
    <submittedName>
        <fullName evidence="1">Gliding motility-associated C-terminal domain-containing protein</fullName>
    </submittedName>
</protein>
<dbReference type="InterPro" id="IPR035986">
    <property type="entry name" value="PKD_dom_sf"/>
</dbReference>
<evidence type="ECO:0000313" key="1">
    <source>
        <dbReference type="EMBL" id="MFC4262123.1"/>
    </source>
</evidence>
<comment type="caution">
    <text evidence="1">The sequence shown here is derived from an EMBL/GenBank/DDBJ whole genome shotgun (WGS) entry which is preliminary data.</text>
</comment>